<reference evidence="1 2" key="1">
    <citation type="submission" date="2016-08" db="EMBL/GenBank/DDBJ databases">
        <title>Complete genome sequence of Streptomyces agglomeratus strain 6-3-2, a novel anti-MRSA actinomycete isolated from Wuli of Tebit, China.</title>
        <authorList>
            <person name="Chen X."/>
        </authorList>
    </citation>
    <scope>NUCLEOTIDE SEQUENCE [LARGE SCALE GENOMIC DNA]</scope>
    <source>
        <strain evidence="1 2">6-3-2</strain>
    </source>
</reference>
<comment type="caution">
    <text evidence="1">The sequence shown here is derived from an EMBL/GenBank/DDBJ whole genome shotgun (WGS) entry which is preliminary data.</text>
</comment>
<gene>
    <name evidence="1" type="ORF">AS594_02260</name>
</gene>
<keyword evidence="2" id="KW-1185">Reference proteome</keyword>
<dbReference type="Proteomes" id="UP000095759">
    <property type="component" value="Unassembled WGS sequence"/>
</dbReference>
<accession>A0A1E5P1R5</accession>
<evidence type="ECO:0000313" key="1">
    <source>
        <dbReference type="EMBL" id="OEJ23485.1"/>
    </source>
</evidence>
<sequence length="111" mass="12326">MQIRAYPAELGLRPFRSAVAGQAHALSRYLQLPLVPQQRVLPVQVPFRPAQQSAYGARQAPGGIGDRDRDQVAEVVVEAPDQFLRCKVGYVRQQDPALTRSFCHQPLLVPP</sequence>
<name>A0A1E5P1R5_9ACTN</name>
<protein>
    <submittedName>
        <fullName evidence="1">Uncharacterized protein</fullName>
    </submittedName>
</protein>
<dbReference type="EMBL" id="MEHJ01000001">
    <property type="protein sequence ID" value="OEJ23485.1"/>
    <property type="molecule type" value="Genomic_DNA"/>
</dbReference>
<evidence type="ECO:0000313" key="2">
    <source>
        <dbReference type="Proteomes" id="UP000095759"/>
    </source>
</evidence>
<organism evidence="1 2">
    <name type="scientific">Streptomyces agglomeratus</name>
    <dbReference type="NCBI Taxonomy" id="285458"/>
    <lineage>
        <taxon>Bacteria</taxon>
        <taxon>Bacillati</taxon>
        <taxon>Actinomycetota</taxon>
        <taxon>Actinomycetes</taxon>
        <taxon>Kitasatosporales</taxon>
        <taxon>Streptomycetaceae</taxon>
        <taxon>Streptomyces</taxon>
    </lineage>
</organism>
<proteinExistence type="predicted"/>
<dbReference type="AlphaFoldDB" id="A0A1E5P1R5"/>